<organism evidence="1 2">
    <name type="scientific">Rhynchophorus ferrugineus</name>
    <name type="common">Red palm weevil</name>
    <name type="synonym">Curculio ferrugineus</name>
    <dbReference type="NCBI Taxonomy" id="354439"/>
    <lineage>
        <taxon>Eukaryota</taxon>
        <taxon>Metazoa</taxon>
        <taxon>Ecdysozoa</taxon>
        <taxon>Arthropoda</taxon>
        <taxon>Hexapoda</taxon>
        <taxon>Insecta</taxon>
        <taxon>Pterygota</taxon>
        <taxon>Neoptera</taxon>
        <taxon>Endopterygota</taxon>
        <taxon>Coleoptera</taxon>
        <taxon>Polyphaga</taxon>
        <taxon>Cucujiformia</taxon>
        <taxon>Curculionidae</taxon>
        <taxon>Dryophthorinae</taxon>
        <taxon>Rhynchophorus</taxon>
    </lineage>
</organism>
<protein>
    <submittedName>
        <fullName evidence="1">Uncharacterized protein</fullName>
    </submittedName>
</protein>
<reference evidence="1" key="1">
    <citation type="submission" date="2020-08" db="EMBL/GenBank/DDBJ databases">
        <title>Genome sequencing and assembly of the red palm weevil Rhynchophorus ferrugineus.</title>
        <authorList>
            <person name="Dias G.B."/>
            <person name="Bergman C.M."/>
            <person name="Manee M."/>
        </authorList>
    </citation>
    <scope>NUCLEOTIDE SEQUENCE</scope>
    <source>
        <strain evidence="1">AA-2017</strain>
        <tissue evidence="1">Whole larva</tissue>
    </source>
</reference>
<name>A0A834I353_RHYFE</name>
<dbReference type="AlphaFoldDB" id="A0A834I353"/>
<proteinExistence type="predicted"/>
<keyword evidence="2" id="KW-1185">Reference proteome</keyword>
<comment type="caution">
    <text evidence="1">The sequence shown here is derived from an EMBL/GenBank/DDBJ whole genome shotgun (WGS) entry which is preliminary data.</text>
</comment>
<sequence length="173" mass="19963">MFQSRTHFTLLRNSAPFETVQLHENEQMVIENVNINKTSAEEDENTLTLTVVSGAELCGERTRSPKKSTYSNSAVVPAGQRAIFENLGAFRSRLAVFFLCRTVTGACAWSVKWNESCWEKAVLKCIVYRRLRPVEEKIRASRTEKLRIVEKIHRTAAKRKRRTDRFVKSDRAR</sequence>
<evidence type="ECO:0000313" key="2">
    <source>
        <dbReference type="Proteomes" id="UP000625711"/>
    </source>
</evidence>
<dbReference type="EMBL" id="JAACXV010014111">
    <property type="protein sequence ID" value="KAF7270355.1"/>
    <property type="molecule type" value="Genomic_DNA"/>
</dbReference>
<gene>
    <name evidence="1" type="ORF">GWI33_016681</name>
</gene>
<evidence type="ECO:0000313" key="1">
    <source>
        <dbReference type="EMBL" id="KAF7270355.1"/>
    </source>
</evidence>
<dbReference type="Proteomes" id="UP000625711">
    <property type="component" value="Unassembled WGS sequence"/>
</dbReference>
<accession>A0A834I353</accession>